<evidence type="ECO:0000256" key="2">
    <source>
        <dbReference type="ARBA" id="ARBA00007371"/>
    </source>
</evidence>
<dbReference type="GO" id="GO:0042056">
    <property type="term" value="F:chemoattractant activity"/>
    <property type="evidence" value="ECO:0007669"/>
    <property type="project" value="TreeGrafter"/>
</dbReference>
<dbReference type="InterPro" id="IPR001855">
    <property type="entry name" value="Defensin_beta-like"/>
</dbReference>
<dbReference type="GO" id="GO:0031731">
    <property type="term" value="F:CCR6 chemokine receptor binding"/>
    <property type="evidence" value="ECO:0007669"/>
    <property type="project" value="TreeGrafter"/>
</dbReference>
<dbReference type="Pfam" id="PF00711">
    <property type="entry name" value="Defensin_beta"/>
    <property type="match status" value="1"/>
</dbReference>
<evidence type="ECO:0000256" key="5">
    <source>
        <dbReference type="ARBA" id="ARBA00022729"/>
    </source>
</evidence>
<keyword evidence="3" id="KW-0964">Secreted</keyword>
<accession>A0A0U8SWH8</accession>
<evidence type="ECO:0000256" key="6">
    <source>
        <dbReference type="ARBA" id="ARBA00022940"/>
    </source>
</evidence>
<organism evidence="11">
    <name type="scientific">Taeniopygia guttata</name>
    <name type="common">Zebra finch</name>
    <name type="synonym">Poephila guttata</name>
    <dbReference type="NCBI Taxonomy" id="59729"/>
    <lineage>
        <taxon>Eukaryota</taxon>
        <taxon>Metazoa</taxon>
        <taxon>Chordata</taxon>
        <taxon>Craniata</taxon>
        <taxon>Vertebrata</taxon>
        <taxon>Euteleostomi</taxon>
        <taxon>Archelosauria</taxon>
        <taxon>Archosauria</taxon>
        <taxon>Dinosauria</taxon>
        <taxon>Saurischia</taxon>
        <taxon>Theropoda</taxon>
        <taxon>Coelurosauria</taxon>
        <taxon>Aves</taxon>
        <taxon>Neognathae</taxon>
        <taxon>Neoaves</taxon>
        <taxon>Telluraves</taxon>
        <taxon>Australaves</taxon>
        <taxon>Passeriformes</taxon>
        <taxon>Passeroidea</taxon>
        <taxon>Estrildidae</taxon>
        <taxon>Estrildinae</taxon>
        <taxon>Taeniopygia</taxon>
    </lineage>
</organism>
<feature type="domain" description="Beta-defensin-like" evidence="10">
    <location>
        <begin position="23"/>
        <end position="56"/>
    </location>
</feature>
<dbReference type="SUPFAM" id="SSF57392">
    <property type="entry name" value="Defensin-like"/>
    <property type="match status" value="1"/>
</dbReference>
<evidence type="ECO:0000259" key="10">
    <source>
        <dbReference type="Pfam" id="PF00711"/>
    </source>
</evidence>
<dbReference type="PANTHER" id="PTHR20515">
    <property type="entry name" value="BETA-DEFENSIN"/>
    <property type="match status" value="1"/>
</dbReference>
<reference evidence="11" key="2">
    <citation type="journal article" date="2011" name="Mol. Ecol. Resour.">
        <title>Locus-specific protocol for nine different innate immune genes (antimicrobial peptides: beta-defensins) across passerine bird species reveals within-species coding variation and a case of trans-species polymorphisms.</title>
        <authorList>
            <person name="Hellgren O."/>
            <person name="Sheldon B.C."/>
        </authorList>
    </citation>
    <scope>NUCLEOTIDE SEQUENCE</scope>
</reference>
<keyword evidence="5 9" id="KW-0732">Signal</keyword>
<protein>
    <submittedName>
        <fullName evidence="11">Beta-defensin 116</fullName>
    </submittedName>
</protein>
<keyword evidence="6" id="KW-0211">Defensin</keyword>
<dbReference type="GO" id="GO:0060326">
    <property type="term" value="P:cell chemotaxis"/>
    <property type="evidence" value="ECO:0007669"/>
    <property type="project" value="TreeGrafter"/>
</dbReference>
<dbReference type="PANTHER" id="PTHR20515:SF20">
    <property type="entry name" value="GALLINACIN-1-RELATED"/>
    <property type="match status" value="1"/>
</dbReference>
<evidence type="ECO:0000256" key="4">
    <source>
        <dbReference type="ARBA" id="ARBA00022529"/>
    </source>
</evidence>
<feature type="signal peptide" evidence="9">
    <location>
        <begin position="1"/>
        <end position="20"/>
    </location>
</feature>
<keyword evidence="8" id="KW-1015">Disulfide bond</keyword>
<evidence type="ECO:0000256" key="8">
    <source>
        <dbReference type="ARBA" id="ARBA00023157"/>
    </source>
</evidence>
<feature type="chain" id="PRO_5006864702" evidence="9">
    <location>
        <begin position="21"/>
        <end position="57"/>
    </location>
</feature>
<comment type="subcellular location">
    <subcellularLocation>
        <location evidence="1">Secreted</location>
    </subcellularLocation>
</comment>
<keyword evidence="7" id="KW-0044">Antibiotic</keyword>
<sequence length="57" mass="5994" precursor="true">MKILFLLFPLILLLVQGAAGGSSARCRRRGGFCSFDGCSSPSKPIGKCSAVSVCCKR</sequence>
<dbReference type="AlphaFoldDB" id="A0A0U8SWH8"/>
<dbReference type="GO" id="GO:0042742">
    <property type="term" value="P:defense response to bacterium"/>
    <property type="evidence" value="ECO:0007669"/>
    <property type="project" value="UniProtKB-KW"/>
</dbReference>
<evidence type="ECO:0000256" key="9">
    <source>
        <dbReference type="SAM" id="SignalP"/>
    </source>
</evidence>
<evidence type="ECO:0000256" key="3">
    <source>
        <dbReference type="ARBA" id="ARBA00022525"/>
    </source>
</evidence>
<evidence type="ECO:0000256" key="7">
    <source>
        <dbReference type="ARBA" id="ARBA00023022"/>
    </source>
</evidence>
<proteinExistence type="evidence at transcript level"/>
<dbReference type="Gene3D" id="3.10.360.10">
    <property type="entry name" value="Antimicrobial Peptide, Beta-defensin 2, Chain A"/>
    <property type="match status" value="1"/>
</dbReference>
<dbReference type="EMBL" id="BK006965">
    <property type="protein sequence ID" value="DAA64816.1"/>
    <property type="molecule type" value="mRNA"/>
</dbReference>
<feature type="non-terminal residue" evidence="11">
    <location>
        <position position="57"/>
    </location>
</feature>
<reference evidence="11" key="3">
    <citation type="journal article" date="2012" name="Comp. Funct. Genomics">
        <title>Comparison between Normalised and Unnormalised 454-Sequencing Libraries for Small-Scale RNA-Seq Studies.</title>
        <authorList>
            <person name="Ekblom R."/>
            <person name="Slate J."/>
            <person name="Horsburgh G.J."/>
            <person name="Birkhead T."/>
            <person name="Burke T."/>
        </authorList>
    </citation>
    <scope>NUCLEOTIDE SEQUENCE</scope>
</reference>
<comment type="similarity">
    <text evidence="2">Belongs to the beta-defensin family.</text>
</comment>
<evidence type="ECO:0000256" key="1">
    <source>
        <dbReference type="ARBA" id="ARBA00004613"/>
    </source>
</evidence>
<keyword evidence="4" id="KW-0929">Antimicrobial</keyword>
<dbReference type="GO" id="GO:0005615">
    <property type="term" value="C:extracellular space"/>
    <property type="evidence" value="ECO:0007669"/>
    <property type="project" value="TreeGrafter"/>
</dbReference>
<evidence type="ECO:0000313" key="11">
    <source>
        <dbReference type="EMBL" id="DAA64816.1"/>
    </source>
</evidence>
<name>A0A0U8SWH8_TAEGU</name>
<reference evidence="11" key="1">
    <citation type="journal article" date="2010" name="Immunome Res">
        <title>Evolution of a cluster of innate immune genes (beta-defensins) along the ancestral lines of chicken and zebra finch.</title>
        <authorList>
            <person name="Hellgren O."/>
            <person name="Ekblom R."/>
        </authorList>
    </citation>
    <scope>NUCLEOTIDE SEQUENCE</scope>
</reference>